<dbReference type="GO" id="GO:0000139">
    <property type="term" value="C:Golgi membrane"/>
    <property type="evidence" value="ECO:0007669"/>
    <property type="project" value="UniProtKB-SubCell"/>
</dbReference>
<organism evidence="10">
    <name type="scientific">Notodromas monacha</name>
    <dbReference type="NCBI Taxonomy" id="399045"/>
    <lineage>
        <taxon>Eukaryota</taxon>
        <taxon>Metazoa</taxon>
        <taxon>Ecdysozoa</taxon>
        <taxon>Arthropoda</taxon>
        <taxon>Crustacea</taxon>
        <taxon>Oligostraca</taxon>
        <taxon>Ostracoda</taxon>
        <taxon>Podocopa</taxon>
        <taxon>Podocopida</taxon>
        <taxon>Cypridocopina</taxon>
        <taxon>Cypridoidea</taxon>
        <taxon>Cyprididae</taxon>
        <taxon>Notodromas</taxon>
    </lineage>
</organism>
<dbReference type="GO" id="GO:0015031">
    <property type="term" value="P:protein transport"/>
    <property type="evidence" value="ECO:0007669"/>
    <property type="project" value="UniProtKB-KW"/>
</dbReference>
<dbReference type="EMBL" id="OA882086">
    <property type="protein sequence ID" value="CAD7272640.1"/>
    <property type="molecule type" value="Genomic_DNA"/>
</dbReference>
<dbReference type="OrthoDB" id="261831at2759"/>
<reference evidence="10" key="1">
    <citation type="submission" date="2020-11" db="EMBL/GenBank/DDBJ databases">
        <authorList>
            <person name="Tran Van P."/>
        </authorList>
    </citation>
    <scope>NUCLEOTIDE SEQUENCE</scope>
</reference>
<dbReference type="PANTHER" id="PTHR12791">
    <property type="entry name" value="GOLGI SNARE BET1-RELATED"/>
    <property type="match status" value="1"/>
</dbReference>
<keyword evidence="5 9" id="KW-1133">Transmembrane helix</keyword>
<evidence type="ECO:0000256" key="3">
    <source>
        <dbReference type="ARBA" id="ARBA00022692"/>
    </source>
</evidence>
<keyword evidence="11" id="KW-1185">Reference proteome</keyword>
<accession>A0A7R9BCI0</accession>
<comment type="subcellular location">
    <subcellularLocation>
        <location evidence="8">Endomembrane system</location>
        <topology evidence="8">Single-pass type IV membrane protein</topology>
    </subcellularLocation>
    <subcellularLocation>
        <location evidence="1">Golgi apparatus membrane</location>
    </subcellularLocation>
</comment>
<dbReference type="Gene3D" id="1.20.5.110">
    <property type="match status" value="1"/>
</dbReference>
<feature type="transmembrane region" description="Helical" evidence="9">
    <location>
        <begin position="79"/>
        <end position="103"/>
    </location>
</feature>
<evidence type="ECO:0000256" key="4">
    <source>
        <dbReference type="ARBA" id="ARBA00022927"/>
    </source>
</evidence>
<keyword evidence="3 9" id="KW-0812">Transmembrane</keyword>
<dbReference type="AlphaFoldDB" id="A0A7R9BCI0"/>
<name>A0A7R9BCI0_9CRUS</name>
<dbReference type="CDD" id="cd15853">
    <property type="entry name" value="SNARE_Bet1"/>
    <property type="match status" value="1"/>
</dbReference>
<evidence type="ECO:0000256" key="9">
    <source>
        <dbReference type="SAM" id="Phobius"/>
    </source>
</evidence>
<evidence type="ECO:0000256" key="2">
    <source>
        <dbReference type="ARBA" id="ARBA00022448"/>
    </source>
</evidence>
<sequence>MDREASMVDRQNQQRTEWLSSKVNRLKSLALDIEDESKAQAQGLLDDVGNDMDGVRGFLDGTMNRVNYMVRNGRQNRRFTCYVVLFVLGFLFVLYLLMARAWASTA</sequence>
<evidence type="ECO:0000256" key="8">
    <source>
        <dbReference type="ARBA" id="ARBA00046280"/>
    </source>
</evidence>
<dbReference type="InterPro" id="IPR039899">
    <property type="entry name" value="BET1_SNARE"/>
</dbReference>
<evidence type="ECO:0000313" key="10">
    <source>
        <dbReference type="EMBL" id="CAD7272640.1"/>
    </source>
</evidence>
<evidence type="ECO:0000256" key="6">
    <source>
        <dbReference type="ARBA" id="ARBA00023034"/>
    </source>
</evidence>
<keyword evidence="6" id="KW-0333">Golgi apparatus</keyword>
<keyword evidence="7 9" id="KW-0472">Membrane</keyword>
<proteinExistence type="predicted"/>
<dbReference type="EMBL" id="CAJPEX010000049">
    <property type="protein sequence ID" value="CAG0912792.1"/>
    <property type="molecule type" value="Genomic_DNA"/>
</dbReference>
<evidence type="ECO:0000313" key="11">
    <source>
        <dbReference type="Proteomes" id="UP000678499"/>
    </source>
</evidence>
<evidence type="ECO:0000256" key="7">
    <source>
        <dbReference type="ARBA" id="ARBA00023136"/>
    </source>
</evidence>
<keyword evidence="2" id="KW-0813">Transport</keyword>
<evidence type="ECO:0008006" key="12">
    <source>
        <dbReference type="Google" id="ProtNLM"/>
    </source>
</evidence>
<keyword evidence="4" id="KW-0653">Protein transport</keyword>
<dbReference type="SUPFAM" id="SSF58038">
    <property type="entry name" value="SNARE fusion complex"/>
    <property type="match status" value="1"/>
</dbReference>
<evidence type="ECO:0000256" key="5">
    <source>
        <dbReference type="ARBA" id="ARBA00022989"/>
    </source>
</evidence>
<protein>
    <recommendedName>
        <fullName evidence="12">BET1-like protein</fullName>
    </recommendedName>
</protein>
<evidence type="ECO:0000256" key="1">
    <source>
        <dbReference type="ARBA" id="ARBA00004394"/>
    </source>
</evidence>
<dbReference type="Proteomes" id="UP000678499">
    <property type="component" value="Unassembled WGS sequence"/>
</dbReference>
<gene>
    <name evidence="10" type="ORF">NMOB1V02_LOCUS565</name>
</gene>